<name>W7LDW5_GIBM7</name>
<dbReference type="PANTHER" id="PTHR43811:SF19">
    <property type="entry name" value="39 KDA FK506-BINDING NUCLEAR PROTEIN"/>
    <property type="match status" value="1"/>
</dbReference>
<dbReference type="Gene3D" id="3.10.50.40">
    <property type="match status" value="1"/>
</dbReference>
<comment type="similarity">
    <text evidence="3">Belongs to the FKBP-type PPIase family. FKBP3/4 subfamily.</text>
</comment>
<dbReference type="InterPro" id="IPR001179">
    <property type="entry name" value="PPIase_FKBP_dom"/>
</dbReference>
<feature type="compositionally biased region" description="Acidic residues" evidence="9">
    <location>
        <begin position="89"/>
        <end position="99"/>
    </location>
</feature>
<evidence type="ECO:0000256" key="9">
    <source>
        <dbReference type="SAM" id="MobiDB-lite"/>
    </source>
</evidence>
<feature type="compositionally biased region" description="Basic residues" evidence="9">
    <location>
        <begin position="288"/>
        <end position="297"/>
    </location>
</feature>
<dbReference type="KEGG" id="fvr:FVEG_01192"/>
<feature type="domain" description="PPIase FKBP-type" evidence="10">
    <location>
        <begin position="362"/>
        <end position="448"/>
    </location>
</feature>
<dbReference type="EC" id="5.2.1.8" evidence="7"/>
<evidence type="ECO:0000256" key="8">
    <source>
        <dbReference type="PROSITE-ProRule" id="PRU00277"/>
    </source>
</evidence>
<evidence type="ECO:0000256" key="2">
    <source>
        <dbReference type="ARBA" id="ARBA00002221"/>
    </source>
</evidence>
<evidence type="ECO:0000259" key="10">
    <source>
        <dbReference type="PROSITE" id="PS50059"/>
    </source>
</evidence>
<feature type="region of interest" description="Disordered" evidence="9">
    <location>
        <begin position="287"/>
        <end position="314"/>
    </location>
</feature>
<dbReference type="SUPFAM" id="SSF54534">
    <property type="entry name" value="FKBP-like"/>
    <property type="match status" value="1"/>
</dbReference>
<dbReference type="InterPro" id="IPR041232">
    <property type="entry name" value="NPL"/>
</dbReference>
<evidence type="ECO:0000256" key="1">
    <source>
        <dbReference type="ARBA" id="ARBA00000971"/>
    </source>
</evidence>
<dbReference type="RefSeq" id="XP_018743844.1">
    <property type="nucleotide sequence ID" value="XM_018888011.1"/>
</dbReference>
<feature type="compositionally biased region" description="Acidic residues" evidence="9">
    <location>
        <begin position="240"/>
        <end position="252"/>
    </location>
</feature>
<dbReference type="GeneID" id="30059505"/>
<keyword evidence="6 7" id="KW-0413">Isomerase</keyword>
<keyword evidence="12" id="KW-1185">Reference proteome</keyword>
<feature type="compositionally biased region" description="Acidic residues" evidence="9">
    <location>
        <begin position="150"/>
        <end position="168"/>
    </location>
</feature>
<dbReference type="eggNOG" id="KOG0552">
    <property type="taxonomic scope" value="Eukaryota"/>
</dbReference>
<evidence type="ECO:0000256" key="7">
    <source>
        <dbReference type="PIRNR" id="PIRNR001473"/>
    </source>
</evidence>
<proteinExistence type="inferred from homology"/>
<dbReference type="Gene3D" id="2.60.120.340">
    <property type="entry name" value="Nucleoplasmin core domain"/>
    <property type="match status" value="1"/>
</dbReference>
<dbReference type="Proteomes" id="UP000009096">
    <property type="component" value="Chromosome 1"/>
</dbReference>
<dbReference type="AlphaFoldDB" id="W7LDW5"/>
<dbReference type="GO" id="GO:0005730">
    <property type="term" value="C:nucleolus"/>
    <property type="evidence" value="ECO:0007669"/>
    <property type="project" value="TreeGrafter"/>
</dbReference>
<dbReference type="EMBL" id="DS022242">
    <property type="protein sequence ID" value="EWG37653.1"/>
    <property type="molecule type" value="Genomic_DNA"/>
</dbReference>
<dbReference type="PIRSF" id="PIRSF001473">
    <property type="entry name" value="FK506-bp_FPR3"/>
    <property type="match status" value="1"/>
</dbReference>
<dbReference type="InterPro" id="IPR023566">
    <property type="entry name" value="PPIase_Fpr3/Fpr4-like"/>
</dbReference>
<dbReference type="InterPro" id="IPR046357">
    <property type="entry name" value="PPIase_dom_sf"/>
</dbReference>
<gene>
    <name evidence="11" type="ORF">FVEG_01192</name>
</gene>
<evidence type="ECO:0000256" key="4">
    <source>
        <dbReference type="ARBA" id="ARBA00011865"/>
    </source>
</evidence>
<organism evidence="11 12">
    <name type="scientific">Gibberella moniliformis (strain M3125 / FGSC 7600)</name>
    <name type="common">Maize ear and stalk rot fungus</name>
    <name type="synonym">Fusarium verticillioides</name>
    <dbReference type="NCBI Taxonomy" id="334819"/>
    <lineage>
        <taxon>Eukaryota</taxon>
        <taxon>Fungi</taxon>
        <taxon>Dikarya</taxon>
        <taxon>Ascomycota</taxon>
        <taxon>Pezizomycotina</taxon>
        <taxon>Sordariomycetes</taxon>
        <taxon>Hypocreomycetidae</taxon>
        <taxon>Hypocreales</taxon>
        <taxon>Nectriaceae</taxon>
        <taxon>Fusarium</taxon>
        <taxon>Fusarium fujikuroi species complex</taxon>
    </lineage>
</organism>
<dbReference type="STRING" id="334819.W7LDW5"/>
<evidence type="ECO:0000313" key="11">
    <source>
        <dbReference type="EMBL" id="EWG37653.1"/>
    </source>
</evidence>
<dbReference type="VEuPathDB" id="FungiDB:FVEG_01192"/>
<dbReference type="OrthoDB" id="77911at2759"/>
<feature type="region of interest" description="Disordered" evidence="9">
    <location>
        <begin position="240"/>
        <end position="275"/>
    </location>
</feature>
<evidence type="ECO:0000313" key="12">
    <source>
        <dbReference type="Proteomes" id="UP000009096"/>
    </source>
</evidence>
<feature type="compositionally biased region" description="Acidic residues" evidence="9">
    <location>
        <begin position="69"/>
        <end position="79"/>
    </location>
</feature>
<dbReference type="Pfam" id="PF00254">
    <property type="entry name" value="FKBP_C"/>
    <property type="match status" value="1"/>
</dbReference>
<reference evidence="11 12" key="1">
    <citation type="journal article" date="2010" name="Nature">
        <title>Comparative genomics reveals mobile pathogenicity chromosomes in Fusarium.</title>
        <authorList>
            <person name="Ma L.J."/>
            <person name="van der Does H.C."/>
            <person name="Borkovich K.A."/>
            <person name="Coleman J.J."/>
            <person name="Daboussi M.J."/>
            <person name="Di Pietro A."/>
            <person name="Dufresne M."/>
            <person name="Freitag M."/>
            <person name="Grabherr M."/>
            <person name="Henrissat B."/>
            <person name="Houterman P.M."/>
            <person name="Kang S."/>
            <person name="Shim W.B."/>
            <person name="Woloshuk C."/>
            <person name="Xie X."/>
            <person name="Xu J.R."/>
            <person name="Antoniw J."/>
            <person name="Baker S.E."/>
            <person name="Bluhm B.H."/>
            <person name="Breakspear A."/>
            <person name="Brown D.W."/>
            <person name="Butchko R.A."/>
            <person name="Chapman S."/>
            <person name="Coulson R."/>
            <person name="Coutinho P.M."/>
            <person name="Danchin E.G."/>
            <person name="Diener A."/>
            <person name="Gale L.R."/>
            <person name="Gardiner D.M."/>
            <person name="Goff S."/>
            <person name="Hammond-Kosack K.E."/>
            <person name="Hilburn K."/>
            <person name="Hua-Van A."/>
            <person name="Jonkers W."/>
            <person name="Kazan K."/>
            <person name="Kodira C.D."/>
            <person name="Koehrsen M."/>
            <person name="Kumar L."/>
            <person name="Lee Y.H."/>
            <person name="Li L."/>
            <person name="Manners J.M."/>
            <person name="Miranda-Saavedra D."/>
            <person name="Mukherjee M."/>
            <person name="Park G."/>
            <person name="Park J."/>
            <person name="Park S.Y."/>
            <person name="Proctor R.H."/>
            <person name="Regev A."/>
            <person name="Ruiz-Roldan M.C."/>
            <person name="Sain D."/>
            <person name="Sakthikumar S."/>
            <person name="Sykes S."/>
            <person name="Schwartz D.C."/>
            <person name="Turgeon B.G."/>
            <person name="Wapinski I."/>
            <person name="Yoder O."/>
            <person name="Young S."/>
            <person name="Zeng Q."/>
            <person name="Zhou S."/>
            <person name="Galagan J."/>
            <person name="Cuomo C.A."/>
            <person name="Kistler H.C."/>
            <person name="Rep M."/>
        </authorList>
    </citation>
    <scope>NUCLEOTIDE SEQUENCE [LARGE SCALE GENOMIC DNA]</scope>
    <source>
        <strain evidence="12">M3125 / FGSC 7600</strain>
    </source>
</reference>
<dbReference type="PANTHER" id="PTHR43811">
    <property type="entry name" value="FKBP-TYPE PEPTIDYL-PROLYL CIS-TRANS ISOMERASE FKPA"/>
    <property type="match status" value="1"/>
</dbReference>
<dbReference type="EMBL" id="CM000578">
    <property type="protein sequence ID" value="EWG37653.1"/>
    <property type="molecule type" value="Genomic_DNA"/>
</dbReference>
<dbReference type="GO" id="GO:0003755">
    <property type="term" value="F:peptidyl-prolyl cis-trans isomerase activity"/>
    <property type="evidence" value="ECO:0007669"/>
    <property type="project" value="UniProtKB-KW"/>
</dbReference>
<evidence type="ECO:0000256" key="3">
    <source>
        <dbReference type="ARBA" id="ARBA00007838"/>
    </source>
</evidence>
<comment type="catalytic activity">
    <reaction evidence="1 7 8">
        <text>[protein]-peptidylproline (omega=180) = [protein]-peptidylproline (omega=0)</text>
        <dbReference type="Rhea" id="RHEA:16237"/>
        <dbReference type="Rhea" id="RHEA-COMP:10747"/>
        <dbReference type="Rhea" id="RHEA-COMP:10748"/>
        <dbReference type="ChEBI" id="CHEBI:83833"/>
        <dbReference type="ChEBI" id="CHEBI:83834"/>
        <dbReference type="EC" id="5.2.1.8"/>
    </reaction>
</comment>
<dbReference type="FunFam" id="3.10.50.40:FF:000006">
    <property type="entry name" value="Peptidyl-prolyl cis-trans isomerase"/>
    <property type="match status" value="1"/>
</dbReference>
<accession>W7LDW5</accession>
<dbReference type="PROSITE" id="PS50059">
    <property type="entry name" value="FKBP_PPIASE"/>
    <property type="match status" value="1"/>
</dbReference>
<evidence type="ECO:0000256" key="6">
    <source>
        <dbReference type="ARBA" id="ARBA00023235"/>
    </source>
</evidence>
<feature type="region of interest" description="Disordered" evidence="9">
    <location>
        <begin position="66"/>
        <end position="169"/>
    </location>
</feature>
<dbReference type="GO" id="GO:0000785">
    <property type="term" value="C:chromatin"/>
    <property type="evidence" value="ECO:0007669"/>
    <property type="project" value="TreeGrafter"/>
</dbReference>
<comment type="function">
    <text evidence="2">PPIase that acts as a histone chaperone. Histone proline isomerase that increases the rate of cis-trans isomerization at prolines on the histone H3 N-terminal tail. Proline isomerization influences H3 methylation thereby regulating gene expression.</text>
</comment>
<keyword evidence="5 7" id="KW-0697">Rotamase</keyword>
<comment type="subunit">
    <text evidence="4">Binds to histones H3 and H4.</text>
</comment>
<protein>
    <recommendedName>
        <fullName evidence="7">FK506-binding protein</fullName>
        <ecNumber evidence="7">5.2.1.8</ecNumber>
    </recommendedName>
</protein>
<sequence length="448" mass="48726">MSAVPGPVYGLEVPPGEILIPATMEFPASFRITMAAVDPTEEPEADGEGNIPTVPRSTLRLVKRALPGLDEDEDDEIDDEYMKALLAGSDDEEDSDEEANGGPSDPVKAKKQRQAAAIKKLLESAQEESDEEMEDAKPNGKAKGKAKATEEDEEDDDDSDDDSEEGADLENFVICTLDTERNYQQPLDITVNHGEKVFFVVTGTHTIYLTGNYIMDDDEDDEDEDEDDYDLSPDELEYALEGEESDESDELEEAPKLVSVQKGKNKRAAEEATEGLDELISKDDAKLSKKQQKKLKNNKGEAVATEEKKDAKKVQFAKNLEQGPTGSAEKAKQGKATTGVKVVQGVTIDDRTIGNGRTVKNGDTVGVRYIGKLQNGKQFDANKKGKPFSFKAGKGQVIKGWDIGVIGMAIGGERRLTIPAHLAYGSRGLPGIPANSTLIFDVKLLEIK</sequence>
<dbReference type="Pfam" id="PF17800">
    <property type="entry name" value="NPL"/>
    <property type="match status" value="1"/>
</dbReference>
<evidence type="ECO:0000256" key="5">
    <source>
        <dbReference type="ARBA" id="ARBA00023110"/>
    </source>
</evidence>
<feature type="compositionally biased region" description="Acidic residues" evidence="9">
    <location>
        <begin position="125"/>
        <end position="134"/>
    </location>
</feature>